<dbReference type="PANTHER" id="PTHR38340">
    <property type="entry name" value="S-LAYER PROTEIN"/>
    <property type="match status" value="1"/>
</dbReference>
<keyword evidence="2" id="KW-0964">Secreted</keyword>
<comment type="caution">
    <text evidence="5">The sequence shown here is derived from an EMBL/GenBank/DDBJ whole genome shotgun (WGS) entry which is preliminary data.</text>
</comment>
<feature type="chain" id="PRO_5045181438" evidence="4">
    <location>
        <begin position="29"/>
        <end position="260"/>
    </location>
</feature>
<evidence type="ECO:0000256" key="3">
    <source>
        <dbReference type="SAM" id="MobiDB-lite"/>
    </source>
</evidence>
<feature type="compositionally biased region" description="Polar residues" evidence="3">
    <location>
        <begin position="180"/>
        <end position="206"/>
    </location>
</feature>
<accession>A0ABW0UUJ0</accession>
<dbReference type="Proteomes" id="UP001596154">
    <property type="component" value="Unassembled WGS sequence"/>
</dbReference>
<sequence>MTNTRRARAILCVTALVCVSLAGSSAWAGSGFAGAGGLADTTVVSFSDDSVIVTASTGVANDITVRRQGDLLVVSDAGDAVSAVAPCQVRSANSATCPLPGTSIHINGQDSDDQITVSANVETPSTVFGGDGDDRLVGGPRADRLFGDDAARGIRAATPGNDTINGGPGNDTLSGLGGNDTINGNAGNDTLNGNEGNDTLNGNIGNDTLRGGTGNDSHNGQEGIDTLEAVDGIPMNDSLDGGLAIDTCNRDPGDATVNCP</sequence>
<evidence type="ECO:0000256" key="2">
    <source>
        <dbReference type="ARBA" id="ARBA00022525"/>
    </source>
</evidence>
<dbReference type="SUPFAM" id="SSF51120">
    <property type="entry name" value="beta-Roll"/>
    <property type="match status" value="1"/>
</dbReference>
<evidence type="ECO:0000256" key="1">
    <source>
        <dbReference type="ARBA" id="ARBA00004613"/>
    </source>
</evidence>
<gene>
    <name evidence="5" type="ORF">ACFPZJ_26145</name>
</gene>
<feature type="region of interest" description="Disordered" evidence="3">
    <location>
        <begin position="156"/>
        <end position="216"/>
    </location>
</feature>
<reference evidence="6" key="1">
    <citation type="journal article" date="2019" name="Int. J. Syst. Evol. Microbiol.">
        <title>The Global Catalogue of Microorganisms (GCM) 10K type strain sequencing project: providing services to taxonomists for standard genome sequencing and annotation.</title>
        <authorList>
            <consortium name="The Broad Institute Genomics Platform"/>
            <consortium name="The Broad Institute Genome Sequencing Center for Infectious Disease"/>
            <person name="Wu L."/>
            <person name="Ma J."/>
        </authorList>
    </citation>
    <scope>NUCLEOTIDE SEQUENCE [LARGE SCALE GENOMIC DNA]</scope>
    <source>
        <strain evidence="6">CGMCC 4.7248</strain>
    </source>
</reference>
<name>A0ABW0UUJ0_9ACTN</name>
<dbReference type="InterPro" id="IPR018511">
    <property type="entry name" value="Hemolysin-typ_Ca-bd_CS"/>
</dbReference>
<dbReference type="InterPro" id="IPR001343">
    <property type="entry name" value="Hemolysn_Ca-bd"/>
</dbReference>
<dbReference type="PROSITE" id="PS00330">
    <property type="entry name" value="HEMOLYSIN_CALCIUM"/>
    <property type="match status" value="1"/>
</dbReference>
<comment type="subcellular location">
    <subcellularLocation>
        <location evidence="1">Secreted</location>
    </subcellularLocation>
</comment>
<dbReference type="InterPro" id="IPR011049">
    <property type="entry name" value="Serralysin-like_metalloprot_C"/>
</dbReference>
<dbReference type="Pfam" id="PF00353">
    <property type="entry name" value="HemolysinCabind"/>
    <property type="match status" value="3"/>
</dbReference>
<evidence type="ECO:0000313" key="6">
    <source>
        <dbReference type="Proteomes" id="UP001596154"/>
    </source>
</evidence>
<organism evidence="5 6">
    <name type="scientific">Streptomyces bullii</name>
    <dbReference type="NCBI Taxonomy" id="349910"/>
    <lineage>
        <taxon>Bacteria</taxon>
        <taxon>Bacillati</taxon>
        <taxon>Actinomycetota</taxon>
        <taxon>Actinomycetes</taxon>
        <taxon>Kitasatosporales</taxon>
        <taxon>Streptomycetaceae</taxon>
        <taxon>Streptomyces</taxon>
    </lineage>
</organism>
<dbReference type="InterPro" id="IPR050557">
    <property type="entry name" value="RTX_toxin/Mannuronan_C5-epim"/>
</dbReference>
<dbReference type="PROSITE" id="PS00430">
    <property type="entry name" value="TONB_DEPENDENT_REC_1"/>
    <property type="match status" value="1"/>
</dbReference>
<evidence type="ECO:0000313" key="5">
    <source>
        <dbReference type="EMBL" id="MFC5637221.1"/>
    </source>
</evidence>
<feature type="signal peptide" evidence="4">
    <location>
        <begin position="1"/>
        <end position="28"/>
    </location>
</feature>
<keyword evidence="4" id="KW-0732">Signal</keyword>
<keyword evidence="6" id="KW-1185">Reference proteome</keyword>
<dbReference type="Gene3D" id="2.150.10.10">
    <property type="entry name" value="Serralysin-like metalloprotease, C-terminal"/>
    <property type="match status" value="2"/>
</dbReference>
<proteinExistence type="predicted"/>
<protein>
    <submittedName>
        <fullName evidence="5">Calcium-binding protein</fullName>
    </submittedName>
</protein>
<dbReference type="PANTHER" id="PTHR38340:SF1">
    <property type="entry name" value="S-LAYER PROTEIN"/>
    <property type="match status" value="1"/>
</dbReference>
<dbReference type="EMBL" id="JBHSNY010000009">
    <property type="protein sequence ID" value="MFC5637221.1"/>
    <property type="molecule type" value="Genomic_DNA"/>
</dbReference>
<dbReference type="PRINTS" id="PR00313">
    <property type="entry name" value="CABNDNGRPT"/>
</dbReference>
<evidence type="ECO:0000256" key="4">
    <source>
        <dbReference type="SAM" id="SignalP"/>
    </source>
</evidence>
<dbReference type="RefSeq" id="WP_381026281.1">
    <property type="nucleotide sequence ID" value="NZ_JBHSNY010000009.1"/>
</dbReference>
<dbReference type="InterPro" id="IPR010916">
    <property type="entry name" value="TonB_box_CS"/>
</dbReference>